<protein>
    <recommendedName>
        <fullName evidence="4">CRISPR-associated protein</fullName>
    </recommendedName>
</protein>
<keyword evidence="1" id="KW-0175">Coiled coil</keyword>
<evidence type="ECO:0000313" key="2">
    <source>
        <dbReference type="EMBL" id="KRG30776.1"/>
    </source>
</evidence>
<dbReference type="OrthoDB" id="5422815at2"/>
<dbReference type="EMBL" id="LKTP01000001">
    <property type="protein sequence ID" value="KRG30776.1"/>
    <property type="molecule type" value="Genomic_DNA"/>
</dbReference>
<reference evidence="2" key="1">
    <citation type="submission" date="2015-10" db="EMBL/GenBank/DDBJ databases">
        <title>Draft genome sequence of Salegentibacter mishustinae KCTC 12263.</title>
        <authorList>
            <person name="Lin W."/>
            <person name="Zheng Q."/>
        </authorList>
    </citation>
    <scope>NUCLEOTIDE SEQUENCE [LARGE SCALE GENOMIC DNA]</scope>
    <source>
        <strain evidence="2">KCTC 12263</strain>
    </source>
</reference>
<dbReference type="InterPro" id="IPR013389">
    <property type="entry name" value="CRISPR-assoc_prot_Cas8b"/>
</dbReference>
<dbReference type="Pfam" id="PF09484">
    <property type="entry name" value="Cas_TM1802"/>
    <property type="match status" value="1"/>
</dbReference>
<proteinExistence type="predicted"/>
<comment type="caution">
    <text evidence="2">The sequence shown here is derived from an EMBL/GenBank/DDBJ whole genome shotgun (WGS) entry which is preliminary data.</text>
</comment>
<evidence type="ECO:0000256" key="1">
    <source>
        <dbReference type="SAM" id="Coils"/>
    </source>
</evidence>
<evidence type="ECO:0008006" key="4">
    <source>
        <dbReference type="Google" id="ProtNLM"/>
    </source>
</evidence>
<name>A0A0Q9ZQB7_9FLAO</name>
<keyword evidence="3" id="KW-1185">Reference proteome</keyword>
<organism evidence="2 3">
    <name type="scientific">Salegentibacter mishustinae</name>
    <dbReference type="NCBI Taxonomy" id="270918"/>
    <lineage>
        <taxon>Bacteria</taxon>
        <taxon>Pseudomonadati</taxon>
        <taxon>Bacteroidota</taxon>
        <taxon>Flavobacteriia</taxon>
        <taxon>Flavobacteriales</taxon>
        <taxon>Flavobacteriaceae</taxon>
        <taxon>Salegentibacter</taxon>
    </lineage>
</organism>
<dbReference type="RefSeq" id="WP_057480599.1">
    <property type="nucleotide sequence ID" value="NZ_BMWR01000002.1"/>
</dbReference>
<gene>
    <name evidence="2" type="ORF">APR42_02625</name>
</gene>
<dbReference type="STRING" id="270918.APR42_02625"/>
<dbReference type="Proteomes" id="UP000051643">
    <property type="component" value="Unassembled WGS sequence"/>
</dbReference>
<dbReference type="AlphaFoldDB" id="A0A0Q9ZQB7"/>
<sequence length="469" mass="55159">MQDRAITDIGKLEFKKNSDLKPYELFTQEPYPNKICKMLLIEFQQKDGEISFKGIDVQNVNEQNYSRYAYRKGSARGGDITFTTKFGDLDKKLNTLINTQFPNLIELSETEEIENVGFFKDWKNSFIENYDQLKEELQKAYDNQEKQDKLNSAFTLTIDVDGKRKLLSDFNSVQQLIAKNGIEGNYKKYGVTSKGEYKECSVCHKSKPEVYGFGSPFKYSTVDKTGTVSGFFNQKNNWINYPICETCAIEMELGKNYITKYLTKYFFGKSYFLIPKAVLPNDTESLNNALSLFNEIDYQIKNSESISSSEDFLMERIGDINNNVFTLNLLFFEENPTTKAIKIKMMLEEIPPSRFRKLFIEVPKIVNKNPLFKDIDYHYKKKQKQDLRFSFRLIKQFFEDNFYEMTYKIFMGRKINEKELHKRFMKVIRANYIKKANNEGFVERGDLLIAKCYLLQNYFSELNLINYEN</sequence>
<feature type="coiled-coil region" evidence="1">
    <location>
        <begin position="123"/>
        <end position="150"/>
    </location>
</feature>
<accession>A0A0Q9ZQB7</accession>
<evidence type="ECO:0000313" key="3">
    <source>
        <dbReference type="Proteomes" id="UP000051643"/>
    </source>
</evidence>